<evidence type="ECO:0000313" key="3">
    <source>
        <dbReference type="Proteomes" id="UP001155901"/>
    </source>
</evidence>
<organism evidence="1 3">
    <name type="scientific">Duganella violaceipulchra</name>
    <dbReference type="NCBI Taxonomy" id="2849652"/>
    <lineage>
        <taxon>Bacteria</taxon>
        <taxon>Pseudomonadati</taxon>
        <taxon>Pseudomonadota</taxon>
        <taxon>Betaproteobacteria</taxon>
        <taxon>Burkholderiales</taxon>
        <taxon>Oxalobacteraceae</taxon>
        <taxon>Telluria group</taxon>
        <taxon>Duganella</taxon>
    </lineage>
</organism>
<reference evidence="1" key="1">
    <citation type="submission" date="2021-07" db="EMBL/GenBank/DDBJ databases">
        <title>Characterization of violacein-producing bacteria and related species.</title>
        <authorList>
            <person name="Wilson H.S."/>
            <person name="De Leon M.E."/>
        </authorList>
    </citation>
    <scope>NUCLEOTIDE SEQUENCE</scope>
    <source>
        <strain evidence="1">HSC-15S17</strain>
    </source>
</reference>
<evidence type="ECO:0000313" key="4">
    <source>
        <dbReference type="Proteomes" id="UP001162889"/>
    </source>
</evidence>
<dbReference type="Proteomes" id="UP001162889">
    <property type="component" value="Unassembled WGS sequence"/>
</dbReference>
<protein>
    <submittedName>
        <fullName evidence="1">Uncharacterized protein</fullName>
    </submittedName>
</protein>
<name>A0AA41HH99_9BURK</name>
<reference evidence="2" key="2">
    <citation type="submission" date="2022-03" db="EMBL/GenBank/DDBJ databases">
        <title>Genome Encyclopedia of Bacteria and Archaea VI: Functional Genomics of Type Strains.</title>
        <authorList>
            <person name="Whitman W."/>
        </authorList>
    </citation>
    <scope>NUCLEOTIDE SEQUENCE</scope>
    <source>
        <strain evidence="2">HSC-15S17</strain>
    </source>
</reference>
<dbReference type="AlphaFoldDB" id="A0AA41HH99"/>
<sequence length="184" mass="20245">MDPREALLAYLYGVYGTIEERDGEKVGVLNSITELMGAEKIPAGLFRSPESAKLSAIVFSNAATIAKFNRMGYLAGIRPEGLRMIRAGAIFDRRPGMLAPIPFALDIASEDYASLWPGVGETWSLELEIFHNPLADHPLPFELLPECSHWFVDENGDISTKACHKNNIMSSHTQVYGEGDGDFV</sequence>
<comment type="caution">
    <text evidence="1">The sequence shown here is derived from an EMBL/GenBank/DDBJ whole genome shotgun (WGS) entry which is preliminary data.</text>
</comment>
<evidence type="ECO:0000313" key="2">
    <source>
        <dbReference type="EMBL" id="MCP2007443.1"/>
    </source>
</evidence>
<dbReference type="EMBL" id="JAHTGR010000013">
    <property type="protein sequence ID" value="MBV6323753.1"/>
    <property type="molecule type" value="Genomic_DNA"/>
</dbReference>
<gene>
    <name evidence="1" type="ORF">KVP70_22720</name>
    <name evidence="2" type="ORF">L1274_001136</name>
</gene>
<keyword evidence="4" id="KW-1185">Reference proteome</keyword>
<accession>A0AA41HH99</accession>
<evidence type="ECO:0000313" key="1">
    <source>
        <dbReference type="EMBL" id="MBV6323753.1"/>
    </source>
</evidence>
<dbReference type="EMBL" id="JALJZU010000002">
    <property type="protein sequence ID" value="MCP2007443.1"/>
    <property type="molecule type" value="Genomic_DNA"/>
</dbReference>
<proteinExistence type="predicted"/>
<dbReference type="Proteomes" id="UP001155901">
    <property type="component" value="Unassembled WGS sequence"/>
</dbReference>
<dbReference type="RefSeq" id="WP_217944582.1">
    <property type="nucleotide sequence ID" value="NZ_JAHTGR010000013.1"/>
</dbReference>